<evidence type="ECO:0000313" key="2">
    <source>
        <dbReference type="EMBL" id="PPQ32997.1"/>
    </source>
</evidence>
<dbReference type="PIRSF" id="PIRSF002849">
    <property type="entry name" value="AAA_ATPase_chaperone_MoxR_prd"/>
    <property type="match status" value="1"/>
</dbReference>
<dbReference type="AlphaFoldDB" id="A0A2S6NEH1"/>
<proteinExistence type="predicted"/>
<dbReference type="Pfam" id="PF07726">
    <property type="entry name" value="AAA_3"/>
    <property type="match status" value="1"/>
</dbReference>
<dbReference type="EMBL" id="NHSJ01000031">
    <property type="protein sequence ID" value="PPQ32997.1"/>
    <property type="molecule type" value="Genomic_DNA"/>
</dbReference>
<dbReference type="PANTHER" id="PTHR42759:SF6">
    <property type="entry name" value="REGULATORY PROTEIN-RELATED"/>
    <property type="match status" value="1"/>
</dbReference>
<dbReference type="InterPro" id="IPR050764">
    <property type="entry name" value="CbbQ/NirQ/NorQ/GpvN"/>
</dbReference>
<dbReference type="InterPro" id="IPR027417">
    <property type="entry name" value="P-loop_NTPase"/>
</dbReference>
<organism evidence="2 3">
    <name type="scientific">Rhodoblastus sphagnicola</name>
    <dbReference type="NCBI Taxonomy" id="333368"/>
    <lineage>
        <taxon>Bacteria</taxon>
        <taxon>Pseudomonadati</taxon>
        <taxon>Pseudomonadota</taxon>
        <taxon>Alphaproteobacteria</taxon>
        <taxon>Hyphomicrobiales</taxon>
        <taxon>Rhodoblastaceae</taxon>
        <taxon>Rhodoblastus</taxon>
    </lineage>
</organism>
<dbReference type="OrthoDB" id="9808397at2"/>
<dbReference type="Gene3D" id="3.40.50.300">
    <property type="entry name" value="P-loop containing nucleotide triphosphate hydrolases"/>
    <property type="match status" value="1"/>
</dbReference>
<dbReference type="SMART" id="SM00382">
    <property type="entry name" value="AAA"/>
    <property type="match status" value="1"/>
</dbReference>
<dbReference type="RefSeq" id="WP_104506438.1">
    <property type="nucleotide sequence ID" value="NZ_JACIGC010000022.1"/>
</dbReference>
<comment type="caution">
    <text evidence="2">The sequence shown here is derived from an EMBL/GenBank/DDBJ whole genome shotgun (WGS) entry which is preliminary data.</text>
</comment>
<sequence length="337" mass="37516">MNVTASAGRRSALALETEIAKAIVGQQRAIRLIVIAIFSRGHVLIEGDVGVGKTTLLRAAARALGGDFVRVEGAVDMMPADLLYNSYLGDDGRPRVEPTPLLNKADRLAVFFFNEINRARPQVHSLLLRLMAEGQVSAFSRDYDFPFLQVFADRNMVEREETFELPAAARDRFLMEISIATPSDDASRRQLIFDPRFQDVDELLEQVRPGPLDFRDVPALARAIQRGVAVRPALQDYVLALWRAMAAPAKAGISLPGLDMETLVKGGASPRGLGFLIRAARVRAWLEDRDYVTPEDIRDLFVEVMAHRVFIDPIHAMRGEDPVKELCRAIFDRTPTP</sequence>
<dbReference type="Gene3D" id="1.10.8.80">
    <property type="entry name" value="Magnesium chelatase subunit I, C-Terminal domain"/>
    <property type="match status" value="1"/>
</dbReference>
<evidence type="ECO:0000313" key="3">
    <source>
        <dbReference type="Proteomes" id="UP000239089"/>
    </source>
</evidence>
<dbReference type="PRINTS" id="PR00300">
    <property type="entry name" value="CLPPROTEASEA"/>
</dbReference>
<dbReference type="InterPro" id="IPR003593">
    <property type="entry name" value="AAA+_ATPase"/>
</dbReference>
<feature type="domain" description="AAA+ ATPase" evidence="1">
    <location>
        <begin position="39"/>
        <end position="183"/>
    </location>
</feature>
<dbReference type="Pfam" id="PF17863">
    <property type="entry name" value="AAA_lid_2"/>
    <property type="match status" value="1"/>
</dbReference>
<gene>
    <name evidence="2" type="ORF">CCR94_03205</name>
</gene>
<dbReference type="SUPFAM" id="SSF52540">
    <property type="entry name" value="P-loop containing nucleoside triphosphate hydrolases"/>
    <property type="match status" value="1"/>
</dbReference>
<protein>
    <submittedName>
        <fullName evidence="2">AAA family ATPase</fullName>
    </submittedName>
</protein>
<accession>A0A2S6NEH1</accession>
<dbReference type="InterPro" id="IPR001270">
    <property type="entry name" value="ClpA/B"/>
</dbReference>
<dbReference type="GO" id="GO:0016887">
    <property type="term" value="F:ATP hydrolysis activity"/>
    <property type="evidence" value="ECO:0007669"/>
    <property type="project" value="InterPro"/>
</dbReference>
<dbReference type="Proteomes" id="UP000239089">
    <property type="component" value="Unassembled WGS sequence"/>
</dbReference>
<dbReference type="InterPro" id="IPR041628">
    <property type="entry name" value="ChlI/MoxR_AAA_lid"/>
</dbReference>
<keyword evidence="3" id="KW-1185">Reference proteome</keyword>
<evidence type="ECO:0000259" key="1">
    <source>
        <dbReference type="SMART" id="SM00382"/>
    </source>
</evidence>
<dbReference type="GO" id="GO:0005524">
    <property type="term" value="F:ATP binding"/>
    <property type="evidence" value="ECO:0007669"/>
    <property type="project" value="InterPro"/>
</dbReference>
<dbReference type="CDD" id="cd00009">
    <property type="entry name" value="AAA"/>
    <property type="match status" value="1"/>
</dbReference>
<name>A0A2S6NEH1_9HYPH</name>
<dbReference type="PANTHER" id="PTHR42759">
    <property type="entry name" value="MOXR FAMILY PROTEIN"/>
    <property type="match status" value="1"/>
</dbReference>
<dbReference type="InterPro" id="IPR011703">
    <property type="entry name" value="ATPase_AAA-3"/>
</dbReference>
<reference evidence="2 3" key="1">
    <citation type="journal article" date="2018" name="Arch. Microbiol.">
        <title>New insights into the metabolic potential of the phototrophic purple bacterium Rhodopila globiformis DSM 161(T) from its draft genome sequence and evidence for a vanadium-dependent nitrogenase.</title>
        <authorList>
            <person name="Imhoff J.F."/>
            <person name="Rahn T."/>
            <person name="Kunzel S."/>
            <person name="Neulinger S.C."/>
        </authorList>
    </citation>
    <scope>NUCLEOTIDE SEQUENCE [LARGE SCALE GENOMIC DNA]</scope>
    <source>
        <strain evidence="2 3">DSM 16996</strain>
    </source>
</reference>